<gene>
    <name evidence="7" type="ORF">LX12_002922</name>
</gene>
<keyword evidence="4" id="KW-0067">ATP-binding</keyword>
<comment type="caution">
    <text evidence="7">The sequence shown here is derived from an EMBL/GenBank/DDBJ whole genome shotgun (WGS) entry which is preliminary data.</text>
</comment>
<dbReference type="PANTHER" id="PTHR43107">
    <property type="entry name" value="LONG-CHAIN FATTY ACID TRANSPORT PROTEIN"/>
    <property type="match status" value="1"/>
</dbReference>
<dbReference type="RefSeq" id="WP_253655303.1">
    <property type="nucleotide sequence ID" value="NZ_BAAAOE010000001.1"/>
</dbReference>
<organism evidence="7 8">
    <name type="scientific">Williamsia serinedens</name>
    <dbReference type="NCBI Taxonomy" id="391736"/>
    <lineage>
        <taxon>Bacteria</taxon>
        <taxon>Bacillati</taxon>
        <taxon>Actinomycetota</taxon>
        <taxon>Actinomycetes</taxon>
        <taxon>Mycobacteriales</taxon>
        <taxon>Nocardiaceae</taxon>
        <taxon>Williamsia</taxon>
    </lineage>
</organism>
<dbReference type="SUPFAM" id="SSF56801">
    <property type="entry name" value="Acetyl-CoA synthetase-like"/>
    <property type="match status" value="1"/>
</dbReference>
<evidence type="ECO:0000259" key="6">
    <source>
        <dbReference type="Pfam" id="PF13193"/>
    </source>
</evidence>
<sequence length="521" mass="54612">MTTGVSSVAISDLLDRLADVDDRGIRCGDASVSWRDHLLEARRWAAALRARLDPARPPHVAVLLDNTPAFATVLSAAALDGLVVVGLNTTRRGAALSRDMRLADCALVLVEPSTAPLLDGVDTVDIPVVDVTSSAWLAEVSAQRGLVGASHRPAPDDLFMLIFTSGTSGDPKAVRCDNAKVTGAGVMLADRFGLGADDVVYLAMPMFHSNAVIAGWGVAVAAGASVALRPRFSASGFLDDVRRFGATYANYVGKPLSYVLATPAAEDDADNPLRIVYGNEASPSDIAAFSDRFGVRVVDGFGSTEGGVAIGRTPDTPVEALGPLVAPVAVVDTDTGLPCPPAEFDADGRLLNADVAVGEIVNTAGPGAFTGYYGDPAADADRMRGGVYHSGDLAYVDRDGFVHFAGRMGDWVRVDGENVGTGPIERILLRHPGIRLASVYGVATDVGDDIVASVIADDLSAGELSSFLAAQSDLGPKQWPRHVCVVDELPTTATFKVLRRDLAASNPEPTWTLDRSTCTYR</sequence>
<dbReference type="EMBL" id="JAMTCG010000005">
    <property type="protein sequence ID" value="MCP2161723.1"/>
    <property type="molecule type" value="Genomic_DNA"/>
</dbReference>
<comment type="similarity">
    <text evidence="1">Belongs to the ATP-dependent AMP-binding enzyme family.</text>
</comment>
<dbReference type="InterPro" id="IPR042099">
    <property type="entry name" value="ANL_N_sf"/>
</dbReference>
<feature type="domain" description="AMP-dependent synthetase/ligase" evidence="5">
    <location>
        <begin position="27"/>
        <end position="373"/>
    </location>
</feature>
<protein>
    <submittedName>
        <fullName evidence="7">Fatty-acyl-CoA synthase</fullName>
    </submittedName>
</protein>
<dbReference type="InterPro" id="IPR020845">
    <property type="entry name" value="AMP-binding_CS"/>
</dbReference>
<dbReference type="InterPro" id="IPR045851">
    <property type="entry name" value="AMP-bd_C_sf"/>
</dbReference>
<dbReference type="Pfam" id="PF00501">
    <property type="entry name" value="AMP-binding"/>
    <property type="match status" value="1"/>
</dbReference>
<dbReference type="PANTHER" id="PTHR43107:SF15">
    <property type="entry name" value="FATTY ACID TRANSPORT PROTEIN 3, ISOFORM A"/>
    <property type="match status" value="1"/>
</dbReference>
<dbReference type="InterPro" id="IPR000873">
    <property type="entry name" value="AMP-dep_synth/lig_dom"/>
</dbReference>
<dbReference type="Gene3D" id="3.30.300.30">
    <property type="match status" value="1"/>
</dbReference>
<evidence type="ECO:0000259" key="5">
    <source>
        <dbReference type="Pfam" id="PF00501"/>
    </source>
</evidence>
<keyword evidence="8" id="KW-1185">Reference proteome</keyword>
<dbReference type="InterPro" id="IPR025110">
    <property type="entry name" value="AMP-bd_C"/>
</dbReference>
<keyword evidence="2" id="KW-0436">Ligase</keyword>
<evidence type="ECO:0000313" key="8">
    <source>
        <dbReference type="Proteomes" id="UP001205740"/>
    </source>
</evidence>
<keyword evidence="3" id="KW-0547">Nucleotide-binding</keyword>
<evidence type="ECO:0000256" key="1">
    <source>
        <dbReference type="ARBA" id="ARBA00006432"/>
    </source>
</evidence>
<reference evidence="7 8" key="1">
    <citation type="submission" date="2022-06" db="EMBL/GenBank/DDBJ databases">
        <title>Genomic Encyclopedia of Archaeal and Bacterial Type Strains, Phase II (KMG-II): from individual species to whole genera.</title>
        <authorList>
            <person name="Goeker M."/>
        </authorList>
    </citation>
    <scope>NUCLEOTIDE SEQUENCE [LARGE SCALE GENOMIC DNA]</scope>
    <source>
        <strain evidence="7 8">DSM 45037</strain>
    </source>
</reference>
<name>A0ABT1H7G3_9NOCA</name>
<dbReference type="Gene3D" id="3.40.50.12780">
    <property type="entry name" value="N-terminal domain of ligase-like"/>
    <property type="match status" value="1"/>
</dbReference>
<evidence type="ECO:0000256" key="2">
    <source>
        <dbReference type="ARBA" id="ARBA00022598"/>
    </source>
</evidence>
<feature type="domain" description="AMP-binding enzyme C-terminal" evidence="6">
    <location>
        <begin position="424"/>
        <end position="496"/>
    </location>
</feature>
<evidence type="ECO:0000313" key="7">
    <source>
        <dbReference type="EMBL" id="MCP2161723.1"/>
    </source>
</evidence>
<proteinExistence type="inferred from homology"/>
<dbReference type="PROSITE" id="PS00455">
    <property type="entry name" value="AMP_BINDING"/>
    <property type="match status" value="1"/>
</dbReference>
<dbReference type="Proteomes" id="UP001205740">
    <property type="component" value="Unassembled WGS sequence"/>
</dbReference>
<evidence type="ECO:0000256" key="4">
    <source>
        <dbReference type="ARBA" id="ARBA00022840"/>
    </source>
</evidence>
<accession>A0ABT1H7G3</accession>
<evidence type="ECO:0000256" key="3">
    <source>
        <dbReference type="ARBA" id="ARBA00022741"/>
    </source>
</evidence>
<dbReference type="Pfam" id="PF13193">
    <property type="entry name" value="AMP-binding_C"/>
    <property type="match status" value="1"/>
</dbReference>